<gene>
    <name evidence="2" type="ORF">GCM10008938_03820</name>
</gene>
<organism evidence="2 3">
    <name type="scientific">Deinococcus roseus</name>
    <dbReference type="NCBI Taxonomy" id="392414"/>
    <lineage>
        <taxon>Bacteria</taxon>
        <taxon>Thermotogati</taxon>
        <taxon>Deinococcota</taxon>
        <taxon>Deinococci</taxon>
        <taxon>Deinococcales</taxon>
        <taxon>Deinococcaceae</taxon>
        <taxon>Deinococcus</taxon>
    </lineage>
</organism>
<sequence length="175" mass="19790">MKRSDMKRIVLVALTLLGTAQATRYANNLALLQPSEVCIEKPSIFLDKTFDSTSALPAEIQQILKKEAARKGLNIAETTEENCVGFVYLTVNISKTIKGYIYNTRLQLTLQQAQLSQLTTPYMKTVYSEGKAMYAVVWDTEQLGIYEREDMLRPLMIGDGLNLFDAFVEDWKAVH</sequence>
<dbReference type="EMBL" id="BMOD01000001">
    <property type="protein sequence ID" value="GGJ20822.1"/>
    <property type="molecule type" value="Genomic_DNA"/>
</dbReference>
<comment type="caution">
    <text evidence="2">The sequence shown here is derived from an EMBL/GenBank/DDBJ whole genome shotgun (WGS) entry which is preliminary data.</text>
</comment>
<proteinExistence type="predicted"/>
<accession>A0ABQ2CU08</accession>
<name>A0ABQ2CU08_9DEIO</name>
<protein>
    <submittedName>
        <fullName evidence="2">Uncharacterized protein</fullName>
    </submittedName>
</protein>
<reference evidence="3" key="1">
    <citation type="journal article" date="2019" name="Int. J. Syst. Evol. Microbiol.">
        <title>The Global Catalogue of Microorganisms (GCM) 10K type strain sequencing project: providing services to taxonomists for standard genome sequencing and annotation.</title>
        <authorList>
            <consortium name="The Broad Institute Genomics Platform"/>
            <consortium name="The Broad Institute Genome Sequencing Center for Infectious Disease"/>
            <person name="Wu L."/>
            <person name="Ma J."/>
        </authorList>
    </citation>
    <scope>NUCLEOTIDE SEQUENCE [LARGE SCALE GENOMIC DNA]</scope>
    <source>
        <strain evidence="3">JCM 14370</strain>
    </source>
</reference>
<keyword evidence="1" id="KW-0732">Signal</keyword>
<evidence type="ECO:0000256" key="1">
    <source>
        <dbReference type="SAM" id="SignalP"/>
    </source>
</evidence>
<evidence type="ECO:0000313" key="2">
    <source>
        <dbReference type="EMBL" id="GGJ20822.1"/>
    </source>
</evidence>
<dbReference type="RefSeq" id="WP_188998987.1">
    <property type="nucleotide sequence ID" value="NZ_BMOD01000001.1"/>
</dbReference>
<evidence type="ECO:0000313" key="3">
    <source>
        <dbReference type="Proteomes" id="UP000632222"/>
    </source>
</evidence>
<feature type="signal peptide" evidence="1">
    <location>
        <begin position="1"/>
        <end position="22"/>
    </location>
</feature>
<feature type="chain" id="PRO_5045865891" evidence="1">
    <location>
        <begin position="23"/>
        <end position="175"/>
    </location>
</feature>
<keyword evidence="3" id="KW-1185">Reference proteome</keyword>
<dbReference type="Proteomes" id="UP000632222">
    <property type="component" value="Unassembled WGS sequence"/>
</dbReference>